<proteinExistence type="predicted"/>
<protein>
    <recommendedName>
        <fullName evidence="3">Zinc-ribbon domain-containing protein</fullName>
    </recommendedName>
</protein>
<evidence type="ECO:0000313" key="2">
    <source>
        <dbReference type="Proteomes" id="UP001580407"/>
    </source>
</evidence>
<evidence type="ECO:0008006" key="3">
    <source>
        <dbReference type="Google" id="ProtNLM"/>
    </source>
</evidence>
<dbReference type="Proteomes" id="UP001580407">
    <property type="component" value="Unassembled WGS sequence"/>
</dbReference>
<comment type="caution">
    <text evidence="1">The sequence shown here is derived from an EMBL/GenBank/DDBJ whole genome shotgun (WGS) entry which is preliminary data.</text>
</comment>
<dbReference type="RefSeq" id="WP_375523161.1">
    <property type="nucleotide sequence ID" value="NZ_JBHILM010000001.1"/>
</dbReference>
<sequence>MNKFENTGDVMSSYRPNIVNFKKASSNEKDGLYEFTMYLADGTECRVFYQRYPEWTMTSISRLQKTPCPVCRKDYICKCIEQYTSDLEQQLQGNNWLEKAAAE</sequence>
<reference evidence="1 2" key="1">
    <citation type="submission" date="2024-09" db="EMBL/GenBank/DDBJ databases">
        <authorList>
            <person name="Ruan L."/>
        </authorList>
    </citation>
    <scope>NUCLEOTIDE SEQUENCE [LARGE SCALE GENOMIC DNA]</scope>
    <source>
        <strain evidence="1 2">D33</strain>
    </source>
</reference>
<gene>
    <name evidence="1" type="ORF">ACE3NQ_00075</name>
</gene>
<name>A0ABV5B0R9_9BACL</name>
<keyword evidence="2" id="KW-1185">Reference proteome</keyword>
<dbReference type="EMBL" id="JBHILM010000001">
    <property type="protein sequence ID" value="MFB5679308.1"/>
    <property type="molecule type" value="Genomic_DNA"/>
</dbReference>
<evidence type="ECO:0000313" key="1">
    <source>
        <dbReference type="EMBL" id="MFB5679308.1"/>
    </source>
</evidence>
<organism evidence="1 2">
    <name type="scientific">Paenibacillus terreus</name>
    <dbReference type="NCBI Taxonomy" id="1387834"/>
    <lineage>
        <taxon>Bacteria</taxon>
        <taxon>Bacillati</taxon>
        <taxon>Bacillota</taxon>
        <taxon>Bacilli</taxon>
        <taxon>Bacillales</taxon>
        <taxon>Paenibacillaceae</taxon>
        <taxon>Paenibacillus</taxon>
    </lineage>
</organism>
<accession>A0ABV5B0R9</accession>